<keyword evidence="3" id="KW-0813">Transport</keyword>
<feature type="transmembrane region" description="Helical" evidence="8">
    <location>
        <begin position="128"/>
        <end position="148"/>
    </location>
</feature>
<dbReference type="GO" id="GO:0005886">
    <property type="term" value="C:plasma membrane"/>
    <property type="evidence" value="ECO:0007669"/>
    <property type="project" value="UniProtKB-SubCell"/>
</dbReference>
<dbReference type="GO" id="GO:0055085">
    <property type="term" value="P:transmembrane transport"/>
    <property type="evidence" value="ECO:0007669"/>
    <property type="project" value="InterPro"/>
</dbReference>
<comment type="similarity">
    <text evidence="2">Belongs to the auxin efflux carrier (TC 2.A.69) family.</text>
</comment>
<feature type="transmembrane region" description="Helical" evidence="8">
    <location>
        <begin position="160"/>
        <end position="181"/>
    </location>
</feature>
<dbReference type="InterPro" id="IPR038770">
    <property type="entry name" value="Na+/solute_symporter_sf"/>
</dbReference>
<evidence type="ECO:0000313" key="9">
    <source>
        <dbReference type="EMBL" id="MBO8456739.1"/>
    </source>
</evidence>
<feature type="transmembrane region" description="Helical" evidence="8">
    <location>
        <begin position="39"/>
        <end position="57"/>
    </location>
</feature>
<feature type="transmembrane region" description="Helical" evidence="8">
    <location>
        <begin position="69"/>
        <end position="89"/>
    </location>
</feature>
<reference evidence="9" key="1">
    <citation type="submission" date="2020-10" db="EMBL/GenBank/DDBJ databases">
        <authorList>
            <person name="Gilroy R."/>
        </authorList>
    </citation>
    <scope>NUCLEOTIDE SEQUENCE</scope>
    <source>
        <strain evidence="9">10532</strain>
    </source>
</reference>
<dbReference type="Gene3D" id="1.20.1530.20">
    <property type="match status" value="1"/>
</dbReference>
<evidence type="ECO:0000256" key="3">
    <source>
        <dbReference type="ARBA" id="ARBA00022448"/>
    </source>
</evidence>
<feature type="transmembrane region" description="Helical" evidence="8">
    <location>
        <begin position="6"/>
        <end position="27"/>
    </location>
</feature>
<evidence type="ECO:0000313" key="10">
    <source>
        <dbReference type="Proteomes" id="UP000823638"/>
    </source>
</evidence>
<gene>
    <name evidence="9" type="ORF">IAA81_00735</name>
</gene>
<evidence type="ECO:0000256" key="5">
    <source>
        <dbReference type="ARBA" id="ARBA00022692"/>
    </source>
</evidence>
<evidence type="ECO:0000256" key="6">
    <source>
        <dbReference type="ARBA" id="ARBA00022989"/>
    </source>
</evidence>
<dbReference type="Pfam" id="PF03547">
    <property type="entry name" value="Mem_trans"/>
    <property type="match status" value="2"/>
</dbReference>
<feature type="transmembrane region" description="Helical" evidence="8">
    <location>
        <begin position="187"/>
        <end position="208"/>
    </location>
</feature>
<feature type="transmembrane region" description="Helical" evidence="8">
    <location>
        <begin position="101"/>
        <end position="122"/>
    </location>
</feature>
<keyword evidence="5 8" id="KW-0812">Transmembrane</keyword>
<comment type="caution">
    <text evidence="9">The sequence shown here is derived from an EMBL/GenBank/DDBJ whole genome shotgun (WGS) entry which is preliminary data.</text>
</comment>
<protein>
    <submittedName>
        <fullName evidence="9">AEC family transporter</fullName>
    </submittedName>
</protein>
<evidence type="ECO:0000256" key="2">
    <source>
        <dbReference type="ARBA" id="ARBA00010145"/>
    </source>
</evidence>
<dbReference type="EMBL" id="JADIMM010000015">
    <property type="protein sequence ID" value="MBO8456739.1"/>
    <property type="molecule type" value="Genomic_DNA"/>
</dbReference>
<proteinExistence type="inferred from homology"/>
<evidence type="ECO:0000256" key="4">
    <source>
        <dbReference type="ARBA" id="ARBA00022475"/>
    </source>
</evidence>
<dbReference type="AlphaFoldDB" id="A0A9D9N1D2"/>
<evidence type="ECO:0000256" key="7">
    <source>
        <dbReference type="ARBA" id="ARBA00023136"/>
    </source>
</evidence>
<dbReference type="PANTHER" id="PTHR36838:SF1">
    <property type="entry name" value="SLR1864 PROTEIN"/>
    <property type="match status" value="1"/>
</dbReference>
<name>A0A9D9N1D2_9SPIR</name>
<feature type="transmembrane region" description="Helical" evidence="8">
    <location>
        <begin position="249"/>
        <end position="272"/>
    </location>
</feature>
<dbReference type="Proteomes" id="UP000823638">
    <property type="component" value="Unassembled WGS sequence"/>
</dbReference>
<reference evidence="9" key="2">
    <citation type="journal article" date="2021" name="PeerJ">
        <title>Extensive microbial diversity within the chicken gut microbiome revealed by metagenomics and culture.</title>
        <authorList>
            <person name="Gilroy R."/>
            <person name="Ravi A."/>
            <person name="Getino M."/>
            <person name="Pursley I."/>
            <person name="Horton D.L."/>
            <person name="Alikhan N.F."/>
            <person name="Baker D."/>
            <person name="Gharbi K."/>
            <person name="Hall N."/>
            <person name="Watson M."/>
            <person name="Adriaenssens E.M."/>
            <person name="Foster-Nyarko E."/>
            <person name="Jarju S."/>
            <person name="Secka A."/>
            <person name="Antonio M."/>
            <person name="Oren A."/>
            <person name="Chaudhuri R.R."/>
            <person name="La Ragione R."/>
            <person name="Hildebrand F."/>
            <person name="Pallen M.J."/>
        </authorList>
    </citation>
    <scope>NUCLEOTIDE SEQUENCE</scope>
    <source>
        <strain evidence="9">10532</strain>
    </source>
</reference>
<comment type="subcellular location">
    <subcellularLocation>
        <location evidence="1">Cell membrane</location>
        <topology evidence="1">Multi-pass membrane protein</topology>
    </subcellularLocation>
</comment>
<feature type="transmembrane region" description="Helical" evidence="8">
    <location>
        <begin position="279"/>
        <end position="303"/>
    </location>
</feature>
<sequence length="306" mass="33801">MVGTEFLTVFKQVVILFILIFIGFFCSKKKIFTEEGIKSITKFVLFFVTPCVIINSFNRTFDSHVLKNLGIVSLLAVGVHIINILLARLLVREKEDSRLRVYRYGVIFSNCGYMALPLQSALLGNEGVFYGAAFIAVFNLFTWTYGVAEMGGKISLKKIFLNPGVIGIGIGLVLFLTPFKLPYVLEIPVASLAALNTPLPMLVIGFYLSKIESLRIIGNLSFVWSVFFRLIFAPMVILGLLYVLQIKGIISHVIIIACTTPAAANTTMFAALYNRDKEVAAAMVSISTLFAIVTMPLIITLAMKLC</sequence>
<organism evidence="9 10">
    <name type="scientific">Candidatus Gallitreponema excrementavium</name>
    <dbReference type="NCBI Taxonomy" id="2840840"/>
    <lineage>
        <taxon>Bacteria</taxon>
        <taxon>Pseudomonadati</taxon>
        <taxon>Spirochaetota</taxon>
        <taxon>Spirochaetia</taxon>
        <taxon>Spirochaetales</taxon>
        <taxon>Candidatus Gallitreponema</taxon>
    </lineage>
</organism>
<keyword evidence="4" id="KW-1003">Cell membrane</keyword>
<feature type="transmembrane region" description="Helical" evidence="8">
    <location>
        <begin position="220"/>
        <end position="243"/>
    </location>
</feature>
<keyword evidence="6 8" id="KW-1133">Transmembrane helix</keyword>
<evidence type="ECO:0000256" key="8">
    <source>
        <dbReference type="SAM" id="Phobius"/>
    </source>
</evidence>
<dbReference type="PANTHER" id="PTHR36838">
    <property type="entry name" value="AUXIN EFFLUX CARRIER FAMILY PROTEIN"/>
    <property type="match status" value="1"/>
</dbReference>
<accession>A0A9D9N1D2</accession>
<keyword evidence="7 8" id="KW-0472">Membrane</keyword>
<dbReference type="InterPro" id="IPR004776">
    <property type="entry name" value="Mem_transp_PIN-like"/>
</dbReference>
<evidence type="ECO:0000256" key="1">
    <source>
        <dbReference type="ARBA" id="ARBA00004651"/>
    </source>
</evidence>